<organism evidence="3 4">
    <name type="scientific">Dyella choica</name>
    <dbReference type="NCBI Taxonomy" id="1927959"/>
    <lineage>
        <taxon>Bacteria</taxon>
        <taxon>Pseudomonadati</taxon>
        <taxon>Pseudomonadota</taxon>
        <taxon>Gammaproteobacteria</taxon>
        <taxon>Lysobacterales</taxon>
        <taxon>Rhodanobacteraceae</taxon>
        <taxon>Dyella</taxon>
    </lineage>
</organism>
<dbReference type="InterPro" id="IPR002656">
    <property type="entry name" value="Acyl_transf_3_dom"/>
</dbReference>
<feature type="transmembrane region" description="Helical" evidence="1">
    <location>
        <begin position="41"/>
        <end position="60"/>
    </location>
</feature>
<dbReference type="GO" id="GO:0016020">
    <property type="term" value="C:membrane"/>
    <property type="evidence" value="ECO:0007669"/>
    <property type="project" value="TreeGrafter"/>
</dbReference>
<dbReference type="OrthoDB" id="9767863at2"/>
<sequence length="369" mass="41307">MQRLRGLDLLRAVAIVWVMLFHSWTVGGLSESFRFLQDTGWMGVDLFFVLSGYLIGGQLLRPLSEGKPLQIGEFYLRRCFRILPAYLVVLGLYFLLPGFNREGGLSPLWQYLSYTVNLFVDYAAHPGFSHVWSLCVEEHFYLLFPLMAWFLVRRGSPGLVITLALGVLASGMLLRGLLWYHSQDRYLEVIYYPTYNRLDGLLAGVLLAAVELYRPLFWSACLRRANTLLLPLGIALLLSAILIFRDKTSHFAVVAGYPVLALAMALLVWAGTHPSGLLAKLCVPGVRWLAITSYSLYLIHKAAFKWVEHGLPVWTQGHDYLRFAAYTVVALAAGAALHHAVERPFLVLRDRAMVAHPKTAGSNELVSGG</sequence>
<name>A0A3S0PNA0_9GAMM</name>
<dbReference type="GO" id="GO:0009103">
    <property type="term" value="P:lipopolysaccharide biosynthetic process"/>
    <property type="evidence" value="ECO:0007669"/>
    <property type="project" value="TreeGrafter"/>
</dbReference>
<protein>
    <submittedName>
        <fullName evidence="3">Acyltransferase</fullName>
    </submittedName>
</protein>
<keyword evidence="1" id="KW-0472">Membrane</keyword>
<dbReference type="GO" id="GO:0016747">
    <property type="term" value="F:acyltransferase activity, transferring groups other than amino-acyl groups"/>
    <property type="evidence" value="ECO:0007669"/>
    <property type="project" value="InterPro"/>
</dbReference>
<keyword evidence="3" id="KW-0012">Acyltransferase</keyword>
<gene>
    <name evidence="3" type="ORF">EKH80_12810</name>
</gene>
<keyword evidence="1" id="KW-0812">Transmembrane</keyword>
<feature type="transmembrane region" description="Helical" evidence="1">
    <location>
        <begin position="159"/>
        <end position="180"/>
    </location>
</feature>
<keyword evidence="3" id="KW-0808">Transferase</keyword>
<dbReference type="RefSeq" id="WP_126685150.1">
    <property type="nucleotide sequence ID" value="NZ_RYYV01000008.1"/>
</dbReference>
<feature type="transmembrane region" description="Helical" evidence="1">
    <location>
        <begin position="228"/>
        <end position="245"/>
    </location>
</feature>
<feature type="transmembrane region" description="Helical" evidence="1">
    <location>
        <begin position="80"/>
        <end position="99"/>
    </location>
</feature>
<dbReference type="Proteomes" id="UP000274358">
    <property type="component" value="Unassembled WGS sequence"/>
</dbReference>
<feature type="transmembrane region" description="Helical" evidence="1">
    <location>
        <begin position="277"/>
        <end position="300"/>
    </location>
</feature>
<evidence type="ECO:0000313" key="3">
    <source>
        <dbReference type="EMBL" id="RUL74954.1"/>
    </source>
</evidence>
<dbReference type="EMBL" id="RYYV01000008">
    <property type="protein sequence ID" value="RUL74954.1"/>
    <property type="molecule type" value="Genomic_DNA"/>
</dbReference>
<proteinExistence type="predicted"/>
<feature type="transmembrane region" description="Helical" evidence="1">
    <location>
        <begin position="200"/>
        <end position="216"/>
    </location>
</feature>
<dbReference type="Pfam" id="PF01757">
    <property type="entry name" value="Acyl_transf_3"/>
    <property type="match status" value="1"/>
</dbReference>
<dbReference type="PANTHER" id="PTHR23028:SF53">
    <property type="entry name" value="ACYL_TRANSF_3 DOMAIN-CONTAINING PROTEIN"/>
    <property type="match status" value="1"/>
</dbReference>
<comment type="caution">
    <text evidence="3">The sequence shown here is derived from an EMBL/GenBank/DDBJ whole genome shotgun (WGS) entry which is preliminary data.</text>
</comment>
<keyword evidence="1" id="KW-1133">Transmembrane helix</keyword>
<evidence type="ECO:0000259" key="2">
    <source>
        <dbReference type="Pfam" id="PF01757"/>
    </source>
</evidence>
<feature type="transmembrane region" description="Helical" evidence="1">
    <location>
        <begin position="131"/>
        <end position="152"/>
    </location>
</feature>
<dbReference type="AlphaFoldDB" id="A0A3S0PNA0"/>
<feature type="transmembrane region" description="Helical" evidence="1">
    <location>
        <begin position="12"/>
        <end position="29"/>
    </location>
</feature>
<dbReference type="InterPro" id="IPR050879">
    <property type="entry name" value="Acyltransferase_3"/>
</dbReference>
<feature type="transmembrane region" description="Helical" evidence="1">
    <location>
        <begin position="320"/>
        <end position="341"/>
    </location>
</feature>
<evidence type="ECO:0000313" key="4">
    <source>
        <dbReference type="Proteomes" id="UP000274358"/>
    </source>
</evidence>
<keyword evidence="4" id="KW-1185">Reference proteome</keyword>
<accession>A0A3S0PNA0</accession>
<reference evidence="3 4" key="1">
    <citation type="submission" date="2018-12" db="EMBL/GenBank/DDBJ databases">
        <title>Dyella dinghuensis sp. nov. DHOA06 and Dyella choica sp. nov. 4M-K27, isolated from forest soil.</title>
        <authorList>
            <person name="Qiu L.-H."/>
            <person name="Gao Z.-H."/>
        </authorList>
    </citation>
    <scope>NUCLEOTIDE SEQUENCE [LARGE SCALE GENOMIC DNA]</scope>
    <source>
        <strain evidence="3 4">4M-K27</strain>
    </source>
</reference>
<feature type="domain" description="Acyltransferase 3" evidence="2">
    <location>
        <begin position="5"/>
        <end position="337"/>
    </location>
</feature>
<dbReference type="PANTHER" id="PTHR23028">
    <property type="entry name" value="ACETYLTRANSFERASE"/>
    <property type="match status" value="1"/>
</dbReference>
<evidence type="ECO:0000256" key="1">
    <source>
        <dbReference type="SAM" id="Phobius"/>
    </source>
</evidence>
<feature type="transmembrane region" description="Helical" evidence="1">
    <location>
        <begin position="251"/>
        <end position="270"/>
    </location>
</feature>